<organism evidence="1 2">
    <name type="scientific">Clostridium botulinum D str. 1873</name>
    <dbReference type="NCBI Taxonomy" id="592027"/>
    <lineage>
        <taxon>Bacteria</taxon>
        <taxon>Bacillati</taxon>
        <taxon>Bacillota</taxon>
        <taxon>Clostridia</taxon>
        <taxon>Eubacteriales</taxon>
        <taxon>Clostridiaceae</taxon>
        <taxon>Clostridium</taxon>
    </lineage>
</organism>
<dbReference type="Gene3D" id="1.20.1270.70">
    <property type="entry name" value="Designed single chain three-helix bundle"/>
    <property type="match status" value="1"/>
</dbReference>
<sequence>MPHDAKISFNGIKVNGEDVQLTDKYIDNSTRSSIELKANKEQVMVYSDKANEPVEITVNVNKLPKNSEATLEFSTTFGQIVKQETTTNGEVKVKLAPEIADGDREAVVTAKILTVKDTKTGTVYPVYKNVDLGSTKVKFKMNHKQTESGKVFRITGALTDQADRVYVKLNEPLNESVLEKLQKKTDSIKVYNGGDTKKPIAVEKVVRKDAKTLILVLDTKDANFPLIDNVKHSVKFEYQDDELVVNGESKFFLEDSNYIKMIQVKTSQDDKTLQQNQIRVIFNEAVNNVSEGKEGFNYSVQNKSNWVIDGLNLKNNLPSKDEKNVDIKVESIDKNAETRDSVILTFKNPKDVKEFIADEDSEGKLVKHHKLEVNNVGDWASITDKHNIVATQELEYSSVKLKKPEVKLQCDSPEQFIVKFTEKVDLGDEKDLSKRFTVVVPNKTNNSKDPYAVGVRKFALTGDKIHVTPVGEDAYVIELTEDWTKIFNTDKTKENYHDELFNEIKVEINGAKDIIGNAIETGTGTGICLTNGVKLTEDVVSPKIVKAEQTTKTGNVKITMNEPVQFVDRLGNHMDSQVTPSEQQEFKADTEKEKGKVPTATFEYVQVKDAEGNKVTDIRTIPGVIESLNDYDLGGDSTRDFVATIKPQTELAFGEWKLVVRSISDDVGNTMTTKTIGVDEIGGKASELIKVVKEEHKEEVKETKEIPLELEGIDAHHDVSIYHGKDDCDIIHIKFNKNMSLVGSNSVLEKNNYRLDGRAIPVEGTRIERGLMGIKGHETDKDSVTIILPNGYLQENDDKHILTIMNVNGANTTEKVNAKEVIPFKHIHENGGIVNPTKADKKVLNDKIQEFSKLNEKDYTAETWKAFAEALKNAQTIAGKEDATEDEVKAQVKAIEDAKGKLAKDDAKKEEVKKEEVPFAVTIKSSPSPGKIIVVVKLDGVQDASKYNVKVDGQDAKFIAKAGNFVITIQDKYNRDEKLVKEAVAISEIK</sequence>
<evidence type="ECO:0000313" key="1">
    <source>
        <dbReference type="EMBL" id="EES91721.1"/>
    </source>
</evidence>
<dbReference type="Proteomes" id="UP000006160">
    <property type="component" value="Unassembled WGS sequence"/>
</dbReference>
<dbReference type="RefSeq" id="WP_003376785.1">
    <property type="nucleotide sequence ID" value="NZ_ACSJ01000007.1"/>
</dbReference>
<dbReference type="EMBL" id="ACSJ01000007">
    <property type="protein sequence ID" value="EES91721.1"/>
    <property type="molecule type" value="Genomic_DNA"/>
</dbReference>
<reference evidence="1 2" key="1">
    <citation type="submission" date="2009-10" db="EMBL/GenBank/DDBJ databases">
        <authorList>
            <person name="Shrivastava S."/>
            <person name="Brinkac L.B."/>
            <person name="Brown J.L."/>
            <person name="Bruce D.B."/>
            <person name="Detter C."/>
            <person name="Green L.D."/>
            <person name="Munk C.A."/>
            <person name="Rogers Y.C."/>
            <person name="Tapia R."/>
            <person name="Saunders E.S."/>
            <person name="Sims D.R."/>
            <person name="Smith L.A."/>
            <person name="Smith T.J."/>
            <person name="Sutton G."/>
            <person name="Brettin T."/>
        </authorList>
    </citation>
    <scope>NUCLEOTIDE SEQUENCE [LARGE SCALE GENOMIC DNA]</scope>
    <source>
        <strain evidence="2">D str. 1873</strain>
    </source>
</reference>
<dbReference type="AlphaFoldDB" id="A0A9P2LLU5"/>
<accession>A0A9P2LLU5</accession>
<proteinExistence type="predicted"/>
<protein>
    <submittedName>
        <fullName evidence="1">Uncharacterized protein</fullName>
    </submittedName>
</protein>
<gene>
    <name evidence="1" type="ORF">CLG_B1549</name>
</gene>
<evidence type="ECO:0000313" key="2">
    <source>
        <dbReference type="Proteomes" id="UP000006160"/>
    </source>
</evidence>
<name>A0A9P2LLU5_CLOBO</name>
<comment type="caution">
    <text evidence="1">The sequence shown here is derived from an EMBL/GenBank/DDBJ whole genome shotgun (WGS) entry which is preliminary data.</text>
</comment>